<name>A0A419X6Z6_9BACT</name>
<dbReference type="Pfam" id="PF05635">
    <property type="entry name" value="23S_rRNA_IVP"/>
    <property type="match status" value="1"/>
</dbReference>
<accession>A0A419X6Z6</accession>
<dbReference type="EMBL" id="RAPQ01000008">
    <property type="protein sequence ID" value="RKE03465.1"/>
    <property type="molecule type" value="Genomic_DNA"/>
</dbReference>
<comment type="caution">
    <text evidence="1">The sequence shown here is derived from an EMBL/GenBank/DDBJ whole genome shotgun (WGS) entry which is preliminary data.</text>
</comment>
<keyword evidence="2" id="KW-1185">Reference proteome</keyword>
<dbReference type="Proteomes" id="UP000284531">
    <property type="component" value="Unassembled WGS sequence"/>
</dbReference>
<dbReference type="RefSeq" id="WP_120238354.1">
    <property type="nucleotide sequence ID" value="NZ_CANNEC010000014.1"/>
</dbReference>
<dbReference type="SUPFAM" id="SSF158446">
    <property type="entry name" value="IVS-encoded protein-like"/>
    <property type="match status" value="1"/>
</dbReference>
<dbReference type="OrthoDB" id="285993at2"/>
<protein>
    <submittedName>
        <fullName evidence="1">Four helix bundle protein</fullName>
    </submittedName>
</protein>
<dbReference type="InterPro" id="IPR012657">
    <property type="entry name" value="23S_rRNA-intervening_sequence"/>
</dbReference>
<dbReference type="PANTHER" id="PTHR38471:SF2">
    <property type="entry name" value="FOUR HELIX BUNDLE PROTEIN"/>
    <property type="match status" value="1"/>
</dbReference>
<evidence type="ECO:0000313" key="1">
    <source>
        <dbReference type="EMBL" id="RKE03465.1"/>
    </source>
</evidence>
<sequence>MTQKKYRNIVVEKSYQFAIRIVKLCQYLNKEKKEYVLSKQLLRSGTSVGANVEEAIGGISKKDFTAKMSIAYKEARETNYWIRLLKDTDFIDEKLFKSLDNDNQELLKILYSIINSSRLIGSTN</sequence>
<dbReference type="AlphaFoldDB" id="A0A419X6Z6"/>
<gene>
    <name evidence="1" type="ORF">BXY64_0470</name>
</gene>
<dbReference type="Gene3D" id="1.20.1440.60">
    <property type="entry name" value="23S rRNA-intervening sequence"/>
    <property type="match status" value="1"/>
</dbReference>
<reference evidence="1 2" key="1">
    <citation type="submission" date="2018-09" db="EMBL/GenBank/DDBJ databases">
        <title>Genomic Encyclopedia of Archaeal and Bacterial Type Strains, Phase II (KMG-II): from individual species to whole genera.</title>
        <authorList>
            <person name="Goeker M."/>
        </authorList>
    </citation>
    <scope>NUCLEOTIDE SEQUENCE [LARGE SCALE GENOMIC DNA]</scope>
    <source>
        <strain evidence="1 2">DSM 21950</strain>
    </source>
</reference>
<dbReference type="PIRSF" id="PIRSF035652">
    <property type="entry name" value="CHP02436"/>
    <property type="match status" value="1"/>
</dbReference>
<dbReference type="InterPro" id="IPR036583">
    <property type="entry name" value="23S_rRNA_IVS_sf"/>
</dbReference>
<dbReference type="PANTHER" id="PTHR38471">
    <property type="entry name" value="FOUR HELIX BUNDLE PROTEIN"/>
    <property type="match status" value="1"/>
</dbReference>
<proteinExistence type="predicted"/>
<dbReference type="NCBIfam" id="TIGR02436">
    <property type="entry name" value="four helix bundle protein"/>
    <property type="match status" value="1"/>
</dbReference>
<evidence type="ECO:0000313" key="2">
    <source>
        <dbReference type="Proteomes" id="UP000284531"/>
    </source>
</evidence>
<organism evidence="1 2">
    <name type="scientific">Marinifilum flexuosum</name>
    <dbReference type="NCBI Taxonomy" id="1117708"/>
    <lineage>
        <taxon>Bacteria</taxon>
        <taxon>Pseudomonadati</taxon>
        <taxon>Bacteroidota</taxon>
        <taxon>Bacteroidia</taxon>
        <taxon>Marinilabiliales</taxon>
        <taxon>Marinifilaceae</taxon>
    </lineage>
</organism>